<dbReference type="AlphaFoldDB" id="A0A1E5G3P5"/>
<gene>
    <name evidence="1" type="ORF">BHF68_14865</name>
</gene>
<keyword evidence="2" id="KW-1185">Reference proteome</keyword>
<reference evidence="1 2" key="1">
    <citation type="submission" date="2016-09" db="EMBL/GenBank/DDBJ databases">
        <title>Draft genome sequence for the type strain of Desulfuribacillus alkaliarsenatis AHT28, an obligately anaerobic, sulfidogenic bacterium isolated from Russian soda lake sediments.</title>
        <authorList>
            <person name="Abin C.A."/>
            <person name="Hollibaugh J.T."/>
        </authorList>
    </citation>
    <scope>NUCLEOTIDE SEQUENCE [LARGE SCALE GENOMIC DNA]</scope>
    <source>
        <strain evidence="1 2">AHT28</strain>
    </source>
</reference>
<evidence type="ECO:0000313" key="2">
    <source>
        <dbReference type="Proteomes" id="UP000094296"/>
    </source>
</evidence>
<dbReference type="RefSeq" id="WP_069643000.1">
    <property type="nucleotide sequence ID" value="NZ_MIJE01000017.1"/>
</dbReference>
<evidence type="ECO:0000313" key="1">
    <source>
        <dbReference type="EMBL" id="OEF97207.1"/>
    </source>
</evidence>
<name>A0A1E5G3P5_9FIRM</name>
<sequence>MTHNYIHTKEFFEEHSMHQQVKDELERFIGKKVEFTVQGDEYTILAQFESKLLELKSFQSNIESGHLTAFDFFIYLINEAKVRYAIPAHQVVEINKYSPTNIEFDCQLYRMKLRIIE</sequence>
<dbReference type="OrthoDB" id="9834381at2"/>
<organism evidence="1 2">
    <name type="scientific">Desulfuribacillus alkaliarsenatis</name>
    <dbReference type="NCBI Taxonomy" id="766136"/>
    <lineage>
        <taxon>Bacteria</taxon>
        <taxon>Bacillati</taxon>
        <taxon>Bacillota</taxon>
        <taxon>Desulfuribacillia</taxon>
        <taxon>Desulfuribacillales</taxon>
        <taxon>Desulfuribacillaceae</taxon>
        <taxon>Desulfuribacillus</taxon>
    </lineage>
</organism>
<dbReference type="STRING" id="766136.BHF68_14865"/>
<accession>A0A1E5G3P5</accession>
<proteinExistence type="predicted"/>
<protein>
    <submittedName>
        <fullName evidence="1">Uncharacterized protein</fullName>
    </submittedName>
</protein>
<comment type="caution">
    <text evidence="1">The sequence shown here is derived from an EMBL/GenBank/DDBJ whole genome shotgun (WGS) entry which is preliminary data.</text>
</comment>
<dbReference type="Proteomes" id="UP000094296">
    <property type="component" value="Unassembled WGS sequence"/>
</dbReference>
<dbReference type="EMBL" id="MIJE01000017">
    <property type="protein sequence ID" value="OEF97207.1"/>
    <property type="molecule type" value="Genomic_DNA"/>
</dbReference>